<dbReference type="PROSITE" id="PS50956">
    <property type="entry name" value="HTH_ASNC_2"/>
    <property type="match status" value="1"/>
</dbReference>
<dbReference type="InterPro" id="IPR000485">
    <property type="entry name" value="AsnC-type_HTH_dom"/>
</dbReference>
<keyword evidence="3" id="KW-0804">Transcription</keyword>
<evidence type="ECO:0000256" key="3">
    <source>
        <dbReference type="ARBA" id="ARBA00023163"/>
    </source>
</evidence>
<dbReference type="CDD" id="cd00090">
    <property type="entry name" value="HTH_ARSR"/>
    <property type="match status" value="1"/>
</dbReference>
<evidence type="ECO:0000256" key="2">
    <source>
        <dbReference type="ARBA" id="ARBA00023125"/>
    </source>
</evidence>
<dbReference type="Pfam" id="PF13404">
    <property type="entry name" value="HTH_AsnC-type"/>
    <property type="match status" value="1"/>
</dbReference>
<dbReference type="PANTHER" id="PTHR30154:SF34">
    <property type="entry name" value="TRANSCRIPTIONAL REGULATOR AZLB"/>
    <property type="match status" value="1"/>
</dbReference>
<comment type="caution">
    <text evidence="5">The sequence shown here is derived from an EMBL/GenBank/DDBJ whole genome shotgun (WGS) entry which is preliminary data.</text>
</comment>
<dbReference type="PANTHER" id="PTHR30154">
    <property type="entry name" value="LEUCINE-RESPONSIVE REGULATORY PROTEIN"/>
    <property type="match status" value="1"/>
</dbReference>
<dbReference type="Pfam" id="PF01037">
    <property type="entry name" value="AsnC_trans_reg"/>
    <property type="match status" value="1"/>
</dbReference>
<accession>A0ABS5KY99</accession>
<organism evidence="5 6">
    <name type="scientific">Catenulispora pinistramenti</name>
    <dbReference type="NCBI Taxonomy" id="2705254"/>
    <lineage>
        <taxon>Bacteria</taxon>
        <taxon>Bacillati</taxon>
        <taxon>Actinomycetota</taxon>
        <taxon>Actinomycetes</taxon>
        <taxon>Catenulisporales</taxon>
        <taxon>Catenulisporaceae</taxon>
        <taxon>Catenulispora</taxon>
    </lineage>
</organism>
<dbReference type="InterPro" id="IPR019888">
    <property type="entry name" value="Tscrpt_reg_AsnC-like"/>
</dbReference>
<dbReference type="SUPFAM" id="SSF46785">
    <property type="entry name" value="Winged helix' DNA-binding domain"/>
    <property type="match status" value="1"/>
</dbReference>
<dbReference type="InterPro" id="IPR036388">
    <property type="entry name" value="WH-like_DNA-bd_sf"/>
</dbReference>
<dbReference type="SUPFAM" id="SSF54909">
    <property type="entry name" value="Dimeric alpha+beta barrel"/>
    <property type="match status" value="1"/>
</dbReference>
<sequence>MSAANPNQPSTLDDTDRRIVHLLQQDGRMSMRDLAAAVHVSRAHVYTRVKRLLDDGVIRRFTIQVDPERVGFSTSAYLTMKVEQNSWRQIRDSLAALPWVEHVALVSGDFDVLLLVRSASNKTLRDLVFAHIQNMPGVRSTRTLLVFDETDHLPALPGDPELVLEPRSRTSESDE</sequence>
<evidence type="ECO:0000259" key="4">
    <source>
        <dbReference type="PROSITE" id="PS50956"/>
    </source>
</evidence>
<keyword evidence="2" id="KW-0238">DNA-binding</keyword>
<dbReference type="PRINTS" id="PR00033">
    <property type="entry name" value="HTHASNC"/>
</dbReference>
<dbReference type="RefSeq" id="WP_212014980.1">
    <property type="nucleotide sequence ID" value="NZ_JAAFYZ010000125.1"/>
</dbReference>
<name>A0ABS5KY99_9ACTN</name>
<dbReference type="Gene3D" id="3.30.70.920">
    <property type="match status" value="1"/>
</dbReference>
<evidence type="ECO:0000313" key="5">
    <source>
        <dbReference type="EMBL" id="MBS2551047.1"/>
    </source>
</evidence>
<feature type="domain" description="HTH asnC-type" evidence="4">
    <location>
        <begin position="12"/>
        <end position="73"/>
    </location>
</feature>
<dbReference type="SMART" id="SM00344">
    <property type="entry name" value="HTH_ASNC"/>
    <property type="match status" value="1"/>
</dbReference>
<dbReference type="Gene3D" id="1.10.10.10">
    <property type="entry name" value="Winged helix-like DNA-binding domain superfamily/Winged helix DNA-binding domain"/>
    <property type="match status" value="1"/>
</dbReference>
<protein>
    <submittedName>
        <fullName evidence="5">Lrp/AsnC family transcriptional regulator</fullName>
    </submittedName>
</protein>
<dbReference type="EMBL" id="JAAFYZ010000125">
    <property type="protein sequence ID" value="MBS2551047.1"/>
    <property type="molecule type" value="Genomic_DNA"/>
</dbReference>
<dbReference type="InterPro" id="IPR011008">
    <property type="entry name" value="Dimeric_a/b-barrel"/>
</dbReference>
<gene>
    <name evidence="5" type="ORF">KGQ19_29675</name>
</gene>
<evidence type="ECO:0000256" key="1">
    <source>
        <dbReference type="ARBA" id="ARBA00023015"/>
    </source>
</evidence>
<dbReference type="InterPro" id="IPR011991">
    <property type="entry name" value="ArsR-like_HTH"/>
</dbReference>
<dbReference type="InterPro" id="IPR019887">
    <property type="entry name" value="Tscrpt_reg_AsnC/Lrp_C"/>
</dbReference>
<dbReference type="Proteomes" id="UP000730482">
    <property type="component" value="Unassembled WGS sequence"/>
</dbReference>
<reference evidence="5 6" key="1">
    <citation type="submission" date="2020-02" db="EMBL/GenBank/DDBJ databases">
        <title>Acidophilic actinobacteria isolated from forest soil.</title>
        <authorList>
            <person name="Golinska P."/>
        </authorList>
    </citation>
    <scope>NUCLEOTIDE SEQUENCE [LARGE SCALE GENOMIC DNA]</scope>
    <source>
        <strain evidence="5 6">NL8</strain>
    </source>
</reference>
<keyword evidence="1" id="KW-0805">Transcription regulation</keyword>
<proteinExistence type="predicted"/>
<keyword evidence="6" id="KW-1185">Reference proteome</keyword>
<evidence type="ECO:0000313" key="6">
    <source>
        <dbReference type="Proteomes" id="UP000730482"/>
    </source>
</evidence>
<dbReference type="InterPro" id="IPR036390">
    <property type="entry name" value="WH_DNA-bd_sf"/>
</dbReference>